<accession>A0A3P9IT24</accession>
<reference evidence="5 6" key="2">
    <citation type="submission" date="2017-04" db="EMBL/GenBank/DDBJ databases">
        <title>CpG methylation of centromeres and impact of large insertions on vertebrate speciation.</title>
        <authorList>
            <person name="Ichikawa K."/>
            <person name="Yoshimura J."/>
            <person name="Morishita S."/>
        </authorList>
    </citation>
    <scope>NUCLEOTIDE SEQUENCE</scope>
    <source>
        <strain evidence="5 6">HSOK</strain>
    </source>
</reference>
<dbReference type="InterPro" id="IPR046985">
    <property type="entry name" value="IP5"/>
</dbReference>
<sequence length="384" mass="42907">MPCSNLYLFLPQLNLAKNTESILDGFMEGPLNFPPTYKFDVGTHTYDTSAKKRKPAWTDRILWRLRRTGSPVPTHNASLQRGLTSWLGGATKVTQHMYRSHMGFTISDHKPVSALFSLHFPFRVDKPLVELQVNKEWSKVSDAVVRYTIASTYQRSSWDWVAIYKIGFKHYKDYLVYVWAKGEIATQVTFPEEDLPRDDCEYILGYYSNHMNSIVGLSSIIKIKMPAHSPNVSRSDSSEESSEDDSTLVLLTPNSRSPSPKTGKRHHRHRRSHSPAVPALSSNPLPSLQGLGLSHRTKESHTQRRSPCSASKKERLVSPDMGPSPISPLSPRSPVSPGCRVTAPEALIVAILGENSPAQISPTGVKHIRTPEETVTAKKINTKS</sequence>
<evidence type="ECO:0000259" key="4">
    <source>
        <dbReference type="Pfam" id="PF22669"/>
    </source>
</evidence>
<evidence type="ECO:0000313" key="6">
    <source>
        <dbReference type="Proteomes" id="UP000265200"/>
    </source>
</evidence>
<reference key="1">
    <citation type="journal article" date="2007" name="Nature">
        <title>The medaka draft genome and insights into vertebrate genome evolution.</title>
        <authorList>
            <person name="Kasahara M."/>
            <person name="Naruse K."/>
            <person name="Sasaki S."/>
            <person name="Nakatani Y."/>
            <person name="Qu W."/>
            <person name="Ahsan B."/>
            <person name="Yamada T."/>
            <person name="Nagayasu Y."/>
            <person name="Doi K."/>
            <person name="Kasai Y."/>
            <person name="Jindo T."/>
            <person name="Kobayashi D."/>
            <person name="Shimada A."/>
            <person name="Toyoda A."/>
            <person name="Kuroki Y."/>
            <person name="Fujiyama A."/>
            <person name="Sasaki T."/>
            <person name="Shimizu A."/>
            <person name="Asakawa S."/>
            <person name="Shimizu N."/>
            <person name="Hashimoto S."/>
            <person name="Yang J."/>
            <person name="Lee Y."/>
            <person name="Matsushima K."/>
            <person name="Sugano S."/>
            <person name="Sakaizumi M."/>
            <person name="Narita T."/>
            <person name="Ohishi K."/>
            <person name="Haga S."/>
            <person name="Ohta F."/>
            <person name="Nomoto H."/>
            <person name="Nogata K."/>
            <person name="Morishita T."/>
            <person name="Endo T."/>
            <person name="Shin-I T."/>
            <person name="Takeda H."/>
            <person name="Morishita S."/>
            <person name="Kohara Y."/>
        </authorList>
    </citation>
    <scope>NUCLEOTIDE SEQUENCE [LARGE SCALE GENOMIC DNA]</scope>
    <source>
        <strain>Hd-rR</strain>
    </source>
</reference>
<dbReference type="Pfam" id="PF17751">
    <property type="entry name" value="SKICH"/>
    <property type="match status" value="1"/>
</dbReference>
<evidence type="ECO:0000256" key="1">
    <source>
        <dbReference type="ARBA" id="ARBA00005910"/>
    </source>
</evidence>
<dbReference type="InterPro" id="IPR041611">
    <property type="entry name" value="SKICH"/>
</dbReference>
<dbReference type="Proteomes" id="UP000265200">
    <property type="component" value="Chromosome 12"/>
</dbReference>
<dbReference type="FunFam" id="2.60.40.2840:FF:000003">
    <property type="entry name" value="Phosphatidylinositol 4,5-bisphosphate 5-phosphatase A"/>
    <property type="match status" value="1"/>
</dbReference>
<protein>
    <submittedName>
        <fullName evidence="5">Inositol polyphosphate-5-phosphatase Ja</fullName>
    </submittedName>
</protein>
<dbReference type="Gene3D" id="3.60.10.10">
    <property type="entry name" value="Endonuclease/exonuclease/phosphatase"/>
    <property type="match status" value="1"/>
</dbReference>
<dbReference type="GO" id="GO:0046856">
    <property type="term" value="P:phosphatidylinositol dephosphorylation"/>
    <property type="evidence" value="ECO:0007669"/>
    <property type="project" value="InterPro"/>
</dbReference>
<proteinExistence type="inferred from homology"/>
<feature type="domain" description="Inositol polyphosphate-related phosphatase" evidence="4">
    <location>
        <begin position="12"/>
        <end position="114"/>
    </location>
</feature>
<evidence type="ECO:0000259" key="3">
    <source>
        <dbReference type="Pfam" id="PF17751"/>
    </source>
</evidence>
<dbReference type="Ensembl" id="ENSORLT00015011444.1">
    <property type="protein sequence ID" value="ENSORLP00015023061.1"/>
    <property type="gene ID" value="ENSORLG00015002790.1"/>
</dbReference>
<feature type="region of interest" description="Disordered" evidence="2">
    <location>
        <begin position="228"/>
        <end position="338"/>
    </location>
</feature>
<reference evidence="5" key="3">
    <citation type="submission" date="2025-08" db="UniProtKB">
        <authorList>
            <consortium name="Ensembl"/>
        </authorList>
    </citation>
    <scope>IDENTIFICATION</scope>
    <source>
        <strain evidence="5">HSOK</strain>
    </source>
</reference>
<dbReference type="InterPro" id="IPR000300">
    <property type="entry name" value="IPPc"/>
</dbReference>
<feature type="compositionally biased region" description="Low complexity" evidence="2">
    <location>
        <begin position="323"/>
        <end position="337"/>
    </location>
</feature>
<dbReference type="SUPFAM" id="SSF56219">
    <property type="entry name" value="DNase I-like"/>
    <property type="match status" value="1"/>
</dbReference>
<dbReference type="InterPro" id="IPR036691">
    <property type="entry name" value="Endo/exonu/phosph_ase_sf"/>
</dbReference>
<dbReference type="AlphaFoldDB" id="A0A3P9IT24"/>
<dbReference type="GO" id="GO:0016791">
    <property type="term" value="F:phosphatase activity"/>
    <property type="evidence" value="ECO:0007669"/>
    <property type="project" value="InterPro"/>
</dbReference>
<dbReference type="PANTHER" id="PTHR11200:SF298">
    <property type="entry name" value="INOSITOL POLYPHOSPHATE 5-PHOSPHATASE K ISOFORM X1"/>
    <property type="match status" value="1"/>
</dbReference>
<feature type="domain" description="SKICH" evidence="3">
    <location>
        <begin position="129"/>
        <end position="221"/>
    </location>
</feature>
<organism evidence="5 6">
    <name type="scientific">Oryzias latipes</name>
    <name type="common">Japanese rice fish</name>
    <name type="synonym">Japanese killifish</name>
    <dbReference type="NCBI Taxonomy" id="8090"/>
    <lineage>
        <taxon>Eukaryota</taxon>
        <taxon>Metazoa</taxon>
        <taxon>Chordata</taxon>
        <taxon>Craniata</taxon>
        <taxon>Vertebrata</taxon>
        <taxon>Euteleostomi</taxon>
        <taxon>Actinopterygii</taxon>
        <taxon>Neopterygii</taxon>
        <taxon>Teleostei</taxon>
        <taxon>Neoteleostei</taxon>
        <taxon>Acanthomorphata</taxon>
        <taxon>Ovalentaria</taxon>
        <taxon>Atherinomorphae</taxon>
        <taxon>Beloniformes</taxon>
        <taxon>Adrianichthyidae</taxon>
        <taxon>Oryziinae</taxon>
        <taxon>Oryzias</taxon>
    </lineage>
</organism>
<feature type="compositionally biased region" description="Basic residues" evidence="2">
    <location>
        <begin position="262"/>
        <end position="273"/>
    </location>
</feature>
<dbReference type="Pfam" id="PF22669">
    <property type="entry name" value="Exo_endo_phos2"/>
    <property type="match status" value="1"/>
</dbReference>
<dbReference type="PANTHER" id="PTHR11200">
    <property type="entry name" value="INOSITOL 5-PHOSPHATASE"/>
    <property type="match status" value="1"/>
</dbReference>
<dbReference type="Gene3D" id="2.60.40.2840">
    <property type="match status" value="1"/>
</dbReference>
<evidence type="ECO:0000256" key="2">
    <source>
        <dbReference type="SAM" id="MobiDB-lite"/>
    </source>
</evidence>
<evidence type="ECO:0000313" key="5">
    <source>
        <dbReference type="Ensembl" id="ENSORLP00015023061.1"/>
    </source>
</evidence>
<comment type="similarity">
    <text evidence="1">Belongs to the inositol 1,4,5-trisphosphate 5-phosphatase type II family.</text>
</comment>
<name>A0A3P9IT24_ORYLA</name>
<reference evidence="5" key="4">
    <citation type="submission" date="2025-09" db="UniProtKB">
        <authorList>
            <consortium name="Ensembl"/>
        </authorList>
    </citation>
    <scope>IDENTIFICATION</scope>
    <source>
        <strain evidence="5">HSOK</strain>
    </source>
</reference>